<dbReference type="InterPro" id="IPR004143">
    <property type="entry name" value="BPL_LPL_catalytic"/>
</dbReference>
<dbReference type="CDD" id="cd16444">
    <property type="entry name" value="LipB"/>
    <property type="match status" value="1"/>
</dbReference>
<gene>
    <name evidence="5" type="primary">lipB</name>
    <name evidence="11" type="ordered locus">Rvan_1343</name>
</gene>
<comment type="catalytic activity">
    <reaction evidence="5 6">
        <text>octanoyl-[ACP] + L-lysyl-[protein] = N(6)-octanoyl-L-lysyl-[protein] + holo-[ACP] + H(+)</text>
        <dbReference type="Rhea" id="RHEA:17665"/>
        <dbReference type="Rhea" id="RHEA-COMP:9636"/>
        <dbReference type="Rhea" id="RHEA-COMP:9685"/>
        <dbReference type="Rhea" id="RHEA-COMP:9752"/>
        <dbReference type="Rhea" id="RHEA-COMP:9928"/>
        <dbReference type="ChEBI" id="CHEBI:15378"/>
        <dbReference type="ChEBI" id="CHEBI:29969"/>
        <dbReference type="ChEBI" id="CHEBI:64479"/>
        <dbReference type="ChEBI" id="CHEBI:78463"/>
        <dbReference type="ChEBI" id="CHEBI:78809"/>
        <dbReference type="EC" id="2.3.1.181"/>
    </reaction>
</comment>
<comment type="subcellular location">
    <subcellularLocation>
        <location evidence="5">Cytoplasm</location>
    </subcellularLocation>
</comment>
<keyword evidence="3 5" id="KW-0012">Acyltransferase</keyword>
<dbReference type="STRING" id="648757.Rvan_1343"/>
<dbReference type="EMBL" id="CP002292">
    <property type="protein sequence ID" value="ADP70604.1"/>
    <property type="molecule type" value="Genomic_DNA"/>
</dbReference>
<dbReference type="Gene3D" id="3.30.930.10">
    <property type="entry name" value="Bira Bifunctional Protein, Domain 2"/>
    <property type="match status" value="1"/>
</dbReference>
<feature type="binding site" evidence="5 8">
    <location>
        <begin position="163"/>
        <end position="165"/>
    </location>
    <ligand>
        <name>substrate</name>
    </ligand>
</feature>
<dbReference type="NCBIfam" id="TIGR00214">
    <property type="entry name" value="lipB"/>
    <property type="match status" value="1"/>
</dbReference>
<dbReference type="Pfam" id="PF21948">
    <property type="entry name" value="LplA-B_cat"/>
    <property type="match status" value="1"/>
</dbReference>
<evidence type="ECO:0000256" key="5">
    <source>
        <dbReference type="HAMAP-Rule" id="MF_00013"/>
    </source>
</evidence>
<evidence type="ECO:0000256" key="4">
    <source>
        <dbReference type="ARBA" id="ARBA00024732"/>
    </source>
</evidence>
<name>E3I611_RHOVT</name>
<feature type="binding site" evidence="5 8">
    <location>
        <begin position="176"/>
        <end position="178"/>
    </location>
    <ligand>
        <name>substrate</name>
    </ligand>
</feature>
<dbReference type="HOGENOM" id="CLU_035168_3_0_5"/>
<evidence type="ECO:0000256" key="2">
    <source>
        <dbReference type="ARBA" id="ARBA00022679"/>
    </source>
</evidence>
<dbReference type="NCBIfam" id="NF010921">
    <property type="entry name" value="PRK14341.1"/>
    <property type="match status" value="1"/>
</dbReference>
<feature type="domain" description="BPL/LPL catalytic" evidence="10">
    <location>
        <begin position="53"/>
        <end position="223"/>
    </location>
</feature>
<dbReference type="InterPro" id="IPR020605">
    <property type="entry name" value="Octanoyltransferase_CS"/>
</dbReference>
<feature type="site" description="Lowers pKa of active site Cys" evidence="5 9">
    <location>
        <position position="160"/>
    </location>
</feature>
<dbReference type="GO" id="GO:0005737">
    <property type="term" value="C:cytoplasm"/>
    <property type="evidence" value="ECO:0007669"/>
    <property type="project" value="UniProtKB-SubCell"/>
</dbReference>
<evidence type="ECO:0000256" key="7">
    <source>
        <dbReference type="PIRSR" id="PIRSR016262-1"/>
    </source>
</evidence>
<evidence type="ECO:0000256" key="3">
    <source>
        <dbReference type="ARBA" id="ARBA00023315"/>
    </source>
</evidence>
<dbReference type="PIRSF" id="PIRSF016262">
    <property type="entry name" value="LPLase"/>
    <property type="match status" value="1"/>
</dbReference>
<dbReference type="SUPFAM" id="SSF55681">
    <property type="entry name" value="Class II aaRS and biotin synthetases"/>
    <property type="match status" value="1"/>
</dbReference>
<dbReference type="PROSITE" id="PS51733">
    <property type="entry name" value="BPL_LPL_CATALYTIC"/>
    <property type="match status" value="1"/>
</dbReference>
<proteinExistence type="inferred from homology"/>
<dbReference type="eggNOG" id="COG0321">
    <property type="taxonomic scope" value="Bacteria"/>
</dbReference>
<keyword evidence="11" id="KW-0436">Ligase</keyword>
<dbReference type="UniPathway" id="UPA00538">
    <property type="reaction ID" value="UER00592"/>
</dbReference>
<dbReference type="InterPro" id="IPR045864">
    <property type="entry name" value="aa-tRNA-synth_II/BPL/LPL"/>
</dbReference>
<dbReference type="GO" id="GO:0016874">
    <property type="term" value="F:ligase activity"/>
    <property type="evidence" value="ECO:0007669"/>
    <property type="project" value="UniProtKB-KW"/>
</dbReference>
<keyword evidence="12" id="KW-1185">Reference proteome</keyword>
<keyword evidence="2 5" id="KW-0808">Transferase</keyword>
<dbReference type="KEGG" id="rva:Rvan_1343"/>
<dbReference type="PANTHER" id="PTHR10993">
    <property type="entry name" value="OCTANOYLTRANSFERASE"/>
    <property type="match status" value="1"/>
</dbReference>
<comment type="similarity">
    <text evidence="5 6">Belongs to the LipB family.</text>
</comment>
<dbReference type="Proteomes" id="UP000001399">
    <property type="component" value="Chromosome"/>
</dbReference>
<accession>E3I611</accession>
<keyword evidence="5" id="KW-0963">Cytoplasm</keyword>
<evidence type="ECO:0000313" key="12">
    <source>
        <dbReference type="Proteomes" id="UP000001399"/>
    </source>
</evidence>
<dbReference type="HAMAP" id="MF_00013">
    <property type="entry name" value="LipB"/>
    <property type="match status" value="1"/>
</dbReference>
<protein>
    <recommendedName>
        <fullName evidence="5 6">Octanoyltransferase</fullName>
        <ecNumber evidence="5 6">2.3.1.181</ecNumber>
    </recommendedName>
    <alternativeName>
        <fullName evidence="5">Lipoate-protein ligase B</fullName>
    </alternativeName>
    <alternativeName>
        <fullName evidence="5">Lipoyl/octanoyl transferase</fullName>
    </alternativeName>
    <alternativeName>
        <fullName evidence="5">Octanoyl-[acyl-carrier-protein]-protein N-octanoyltransferase</fullName>
    </alternativeName>
</protein>
<comment type="pathway">
    <text evidence="1 5 6">Protein modification; protein lipoylation via endogenous pathway; protein N(6)-(lipoyl)lysine from octanoyl-[acyl-carrier-protein]: step 1/2.</text>
</comment>
<comment type="miscellaneous">
    <text evidence="5">In the reaction, the free carboxyl group of octanoic acid is attached via an amide linkage to the epsilon-amino group of a specific lysine residue of lipoyl domains of lipoate-dependent enzymes.</text>
</comment>
<evidence type="ECO:0000259" key="10">
    <source>
        <dbReference type="PROSITE" id="PS51733"/>
    </source>
</evidence>
<dbReference type="InterPro" id="IPR000544">
    <property type="entry name" value="Octanoyltransferase"/>
</dbReference>
<feature type="active site" description="Acyl-thioester intermediate" evidence="5 7">
    <location>
        <position position="194"/>
    </location>
</feature>
<dbReference type="PROSITE" id="PS01313">
    <property type="entry name" value="LIPB"/>
    <property type="match status" value="1"/>
</dbReference>
<evidence type="ECO:0000256" key="1">
    <source>
        <dbReference type="ARBA" id="ARBA00004821"/>
    </source>
</evidence>
<sequence>MDQAVAAFAEKLLAHREALGDLTDVEWRTSADLVPYEAAVSAMEERAAAILAGDAPELVWFLEHPPLYTAGTSAKATDLLDAARFPVHAAGRGGQYTYHGPGQLVAYVLLDLNRRGRDVRRHVRHLEDWVIAALADYGVAGAARDDRPGVWVRDGAREDKIAAIGVRVRRWVTFHGTAINVRPDLSHYAGIVPCGIEDAGVTSLERLGALRERAEVSAAAPPS</sequence>
<dbReference type="AlphaFoldDB" id="E3I611"/>
<dbReference type="PANTHER" id="PTHR10993:SF7">
    <property type="entry name" value="LIPOYLTRANSFERASE 2, MITOCHONDRIAL-RELATED"/>
    <property type="match status" value="1"/>
</dbReference>
<evidence type="ECO:0000256" key="8">
    <source>
        <dbReference type="PIRSR" id="PIRSR016262-2"/>
    </source>
</evidence>
<dbReference type="EC" id="2.3.1.181" evidence="5 6"/>
<dbReference type="NCBIfam" id="NF010925">
    <property type="entry name" value="PRK14345.1"/>
    <property type="match status" value="1"/>
</dbReference>
<reference evidence="12" key="1">
    <citation type="journal article" date="2011" name="J. Bacteriol.">
        <title>Genome sequences of eight morphologically diverse alphaproteobacteria.</title>
        <authorList>
            <consortium name="US DOE Joint Genome Institute"/>
            <person name="Brown P.J."/>
            <person name="Kysela D.T."/>
            <person name="Buechlein A."/>
            <person name="Hemmerich C."/>
            <person name="Brun Y.V."/>
        </authorList>
    </citation>
    <scope>NUCLEOTIDE SEQUENCE [LARGE SCALE GENOMIC DNA]</scope>
    <source>
        <strain evidence="12">ATCC 17100 / ATH 3.1.1 / DSM 162 / LMG 4299</strain>
    </source>
</reference>
<evidence type="ECO:0000256" key="9">
    <source>
        <dbReference type="PIRSR" id="PIRSR016262-3"/>
    </source>
</evidence>
<dbReference type="GO" id="GO:0033819">
    <property type="term" value="F:lipoyl(octanoyl) transferase activity"/>
    <property type="evidence" value="ECO:0007669"/>
    <property type="project" value="UniProtKB-EC"/>
</dbReference>
<organism evidence="11 12">
    <name type="scientific">Rhodomicrobium vannielii (strain ATCC 17100 / DSM 162 / LMG 4299 / NCIMB 10020 / ATH 3.1.1)</name>
    <dbReference type="NCBI Taxonomy" id="648757"/>
    <lineage>
        <taxon>Bacteria</taxon>
        <taxon>Pseudomonadati</taxon>
        <taxon>Pseudomonadota</taxon>
        <taxon>Alphaproteobacteria</taxon>
        <taxon>Hyphomicrobiales</taxon>
        <taxon>Hyphomicrobiaceae</taxon>
        <taxon>Rhodomicrobium</taxon>
    </lineage>
</organism>
<dbReference type="RefSeq" id="WP_013419006.1">
    <property type="nucleotide sequence ID" value="NC_014664.1"/>
</dbReference>
<dbReference type="GO" id="GO:0009249">
    <property type="term" value="P:protein lipoylation"/>
    <property type="evidence" value="ECO:0007669"/>
    <property type="project" value="InterPro"/>
</dbReference>
<comment type="function">
    <text evidence="4 5 6">Catalyzes the transfer of endogenously produced octanoic acid from octanoyl-acyl-carrier-protein onto the lipoyl domains of lipoate-dependent enzymes. Lipoyl-ACP can also act as a substrate although octanoyl-ACP is likely to be the physiological substrate.</text>
</comment>
<evidence type="ECO:0000256" key="6">
    <source>
        <dbReference type="PIRNR" id="PIRNR016262"/>
    </source>
</evidence>
<evidence type="ECO:0000313" key="11">
    <source>
        <dbReference type="EMBL" id="ADP70604.1"/>
    </source>
</evidence>
<feature type="binding site" evidence="5 8">
    <location>
        <begin position="92"/>
        <end position="99"/>
    </location>
    <ligand>
        <name>substrate</name>
    </ligand>
</feature>